<dbReference type="OrthoDB" id="3649348at2759"/>
<name>A0A9P4WUF7_9PLEO</name>
<gene>
    <name evidence="1" type="ORF">E8E12_009911</name>
</gene>
<evidence type="ECO:0000313" key="2">
    <source>
        <dbReference type="Proteomes" id="UP000758155"/>
    </source>
</evidence>
<sequence length="132" mass="14037">MSAIPIVICGRSPEIALKVQQDLAPEYNVVRIVLSPDQGINEIPQLLSGPNPPVAVALGGAFDDATVDSMRAAASTAGEVVWLRVDKDRMSEMPSMDDKEGFGAALARRIKTCLQENRVGQQGAEKGGVFLC</sequence>
<organism evidence="1 2">
    <name type="scientific">Didymella heteroderae</name>
    <dbReference type="NCBI Taxonomy" id="1769908"/>
    <lineage>
        <taxon>Eukaryota</taxon>
        <taxon>Fungi</taxon>
        <taxon>Dikarya</taxon>
        <taxon>Ascomycota</taxon>
        <taxon>Pezizomycotina</taxon>
        <taxon>Dothideomycetes</taxon>
        <taxon>Pleosporomycetidae</taxon>
        <taxon>Pleosporales</taxon>
        <taxon>Pleosporineae</taxon>
        <taxon>Didymellaceae</taxon>
        <taxon>Didymella</taxon>
    </lineage>
</organism>
<dbReference type="Proteomes" id="UP000758155">
    <property type="component" value="Unassembled WGS sequence"/>
</dbReference>
<dbReference type="AlphaFoldDB" id="A0A9P4WUF7"/>
<protein>
    <submittedName>
        <fullName evidence="1">Uncharacterized protein</fullName>
    </submittedName>
</protein>
<dbReference type="EMBL" id="SWKV01000017">
    <property type="protein sequence ID" value="KAF3042229.1"/>
    <property type="molecule type" value="Genomic_DNA"/>
</dbReference>
<reference evidence="1" key="1">
    <citation type="submission" date="2019-04" db="EMBL/GenBank/DDBJ databases">
        <title>Sequencing of skin fungus with MAO and IRED activity.</title>
        <authorList>
            <person name="Marsaioli A.J."/>
            <person name="Bonatto J.M.C."/>
            <person name="Reis Junior O."/>
        </authorList>
    </citation>
    <scope>NUCLEOTIDE SEQUENCE</scope>
    <source>
        <strain evidence="1">28M1</strain>
    </source>
</reference>
<comment type="caution">
    <text evidence="1">The sequence shown here is derived from an EMBL/GenBank/DDBJ whole genome shotgun (WGS) entry which is preliminary data.</text>
</comment>
<keyword evidence="2" id="KW-1185">Reference proteome</keyword>
<evidence type="ECO:0000313" key="1">
    <source>
        <dbReference type="EMBL" id="KAF3042229.1"/>
    </source>
</evidence>
<accession>A0A9P4WUF7</accession>
<proteinExistence type="predicted"/>